<dbReference type="GeneID" id="81375364"/>
<evidence type="ECO:0000313" key="2">
    <source>
        <dbReference type="Proteomes" id="UP001147747"/>
    </source>
</evidence>
<reference evidence="1" key="2">
    <citation type="journal article" date="2023" name="IMA Fungus">
        <title>Comparative genomic study of the Penicillium genus elucidates a diverse pangenome and 15 lateral gene transfer events.</title>
        <authorList>
            <person name="Petersen C."/>
            <person name="Sorensen T."/>
            <person name="Nielsen M.R."/>
            <person name="Sondergaard T.E."/>
            <person name="Sorensen J.L."/>
            <person name="Fitzpatrick D.A."/>
            <person name="Frisvad J.C."/>
            <person name="Nielsen K.L."/>
        </authorList>
    </citation>
    <scope>NUCLEOTIDE SEQUENCE</scope>
    <source>
        <strain evidence="1">IBT 29677</strain>
    </source>
</reference>
<accession>A0A9W9SLQ4</accession>
<gene>
    <name evidence="1" type="ORF">N7509_011747</name>
</gene>
<dbReference type="Proteomes" id="UP001147747">
    <property type="component" value="Unassembled WGS sequence"/>
</dbReference>
<comment type="caution">
    <text evidence="1">The sequence shown here is derived from an EMBL/GenBank/DDBJ whole genome shotgun (WGS) entry which is preliminary data.</text>
</comment>
<keyword evidence="2" id="KW-1185">Reference proteome</keyword>
<name>A0A9W9SLQ4_9EURO</name>
<sequence>MSRAPGEPLESKWKFMGEDEKASIREQSDTMIGEIQFLPAPVSDETGAVLGGGNPRADAKIRDANNEHEFNEFLTSNDRRTWESNIEMISSYLEDNHQIFLTQPTVQMTITAILDWEICGWYPAYWEYVKALHTITPGCDVDDWWAYLPKGIGVWPKEHAVDRMLSEWHG</sequence>
<dbReference type="AlphaFoldDB" id="A0A9W9SLQ4"/>
<dbReference type="RefSeq" id="XP_056482414.1">
    <property type="nucleotide sequence ID" value="XM_056636384.1"/>
</dbReference>
<evidence type="ECO:0000313" key="1">
    <source>
        <dbReference type="EMBL" id="KAJ5378628.1"/>
    </source>
</evidence>
<protein>
    <submittedName>
        <fullName evidence="1">Uncharacterized protein</fullName>
    </submittedName>
</protein>
<dbReference type="EMBL" id="JAPZBU010000011">
    <property type="protein sequence ID" value="KAJ5378628.1"/>
    <property type="molecule type" value="Genomic_DNA"/>
</dbReference>
<proteinExistence type="predicted"/>
<dbReference type="OrthoDB" id="4364443at2759"/>
<reference evidence="1" key="1">
    <citation type="submission" date="2022-12" db="EMBL/GenBank/DDBJ databases">
        <authorList>
            <person name="Petersen C."/>
        </authorList>
    </citation>
    <scope>NUCLEOTIDE SEQUENCE</scope>
    <source>
        <strain evidence="1">IBT 29677</strain>
    </source>
</reference>
<organism evidence="1 2">
    <name type="scientific">Penicillium cosmopolitanum</name>
    <dbReference type="NCBI Taxonomy" id="1131564"/>
    <lineage>
        <taxon>Eukaryota</taxon>
        <taxon>Fungi</taxon>
        <taxon>Dikarya</taxon>
        <taxon>Ascomycota</taxon>
        <taxon>Pezizomycotina</taxon>
        <taxon>Eurotiomycetes</taxon>
        <taxon>Eurotiomycetidae</taxon>
        <taxon>Eurotiales</taxon>
        <taxon>Aspergillaceae</taxon>
        <taxon>Penicillium</taxon>
    </lineage>
</organism>